<protein>
    <recommendedName>
        <fullName evidence="4">Beta-barrel assembly machine subunit BamE</fullName>
    </recommendedName>
</protein>
<feature type="chain" id="PRO_5046270093" description="Beta-barrel assembly machine subunit BamE" evidence="1">
    <location>
        <begin position="17"/>
        <end position="192"/>
    </location>
</feature>
<dbReference type="EMBL" id="JAMGBA010000001">
    <property type="protein sequence ID" value="MCL6698212.1"/>
    <property type="molecule type" value="Genomic_DNA"/>
</dbReference>
<evidence type="ECO:0000313" key="3">
    <source>
        <dbReference type="Proteomes" id="UP001203410"/>
    </source>
</evidence>
<accession>A0ABT0RT85</accession>
<reference evidence="2 3" key="1">
    <citation type="submission" date="2022-05" db="EMBL/GenBank/DDBJ databases">
        <authorList>
            <person name="Jo J.-H."/>
            <person name="Im W.-T."/>
        </authorList>
    </citation>
    <scope>NUCLEOTIDE SEQUENCE [LARGE SCALE GENOMIC DNA]</scope>
    <source>
        <strain evidence="2 3">NSE70-1</strain>
    </source>
</reference>
<proteinExistence type="predicted"/>
<organism evidence="2 3">
    <name type="scientific">Sphingomonas caseinilyticus</name>
    <dbReference type="NCBI Taxonomy" id="2908205"/>
    <lineage>
        <taxon>Bacteria</taxon>
        <taxon>Pseudomonadati</taxon>
        <taxon>Pseudomonadota</taxon>
        <taxon>Alphaproteobacteria</taxon>
        <taxon>Sphingomonadales</taxon>
        <taxon>Sphingomonadaceae</taxon>
        <taxon>Sphingomonas</taxon>
    </lineage>
</organism>
<keyword evidence="1" id="KW-0732">Signal</keyword>
<evidence type="ECO:0008006" key="4">
    <source>
        <dbReference type="Google" id="ProtNLM"/>
    </source>
</evidence>
<sequence>MKFASFAAVAAFAMLAGCTTIDSSRSDFLSGFGSLCGQAYEGRIVSPPVAADEAFAGKPLVMHVVTCTADTVRIPFHVGDDHSRTWVLTRTATGLRLKHDHRHRDGSEDRVTQYGGDATTPVDAERQIFPADDFTKDLLRREGNIAGVDNVWAVEHRPGQFAYELRRPGRFFRVEFDLSRPVATPPAAWGSE</sequence>
<name>A0ABT0RT85_9SPHN</name>
<gene>
    <name evidence="2" type="ORF">LZ496_05375</name>
</gene>
<dbReference type="Proteomes" id="UP001203410">
    <property type="component" value="Unassembled WGS sequence"/>
</dbReference>
<evidence type="ECO:0000313" key="2">
    <source>
        <dbReference type="EMBL" id="MCL6698212.1"/>
    </source>
</evidence>
<feature type="signal peptide" evidence="1">
    <location>
        <begin position="1"/>
        <end position="16"/>
    </location>
</feature>
<dbReference type="RefSeq" id="WP_249903559.1">
    <property type="nucleotide sequence ID" value="NZ_JAMGBA010000001.1"/>
</dbReference>
<evidence type="ECO:0000256" key="1">
    <source>
        <dbReference type="SAM" id="SignalP"/>
    </source>
</evidence>
<dbReference type="PROSITE" id="PS51257">
    <property type="entry name" value="PROKAR_LIPOPROTEIN"/>
    <property type="match status" value="1"/>
</dbReference>
<comment type="caution">
    <text evidence="2">The sequence shown here is derived from an EMBL/GenBank/DDBJ whole genome shotgun (WGS) entry which is preliminary data.</text>
</comment>
<keyword evidence="3" id="KW-1185">Reference proteome</keyword>